<dbReference type="SUPFAM" id="SSF53067">
    <property type="entry name" value="Actin-like ATPase domain"/>
    <property type="match status" value="2"/>
</dbReference>
<comment type="subunit">
    <text evidence="7">Homodimer.</text>
</comment>
<comment type="similarity">
    <text evidence="7">Belongs to the KAE1 / TsaD family.</text>
</comment>
<feature type="region of interest" description="Disordered" evidence="8">
    <location>
        <begin position="396"/>
        <end position="498"/>
    </location>
</feature>
<dbReference type="HAMAP" id="MF_01445">
    <property type="entry name" value="TsaD"/>
    <property type="match status" value="1"/>
</dbReference>
<feature type="domain" description="Gcp-like" evidence="10">
    <location>
        <begin position="1281"/>
        <end position="1504"/>
    </location>
</feature>
<feature type="region of interest" description="Disordered" evidence="8">
    <location>
        <begin position="1"/>
        <end position="35"/>
    </location>
</feature>
<evidence type="ECO:0000256" key="7">
    <source>
        <dbReference type="HAMAP-Rule" id="MF_03179"/>
    </source>
</evidence>
<dbReference type="GO" id="GO:0046872">
    <property type="term" value="F:metal ion binding"/>
    <property type="evidence" value="ECO:0007669"/>
    <property type="project" value="UniProtKB-KW"/>
</dbReference>
<sequence>MASISQSHGHRRSSSASSRHCTVQDREEWEDDDVITPIEPDEQVLIAAPPTSAAHTNPYHYTNTPPPRYSVAKPARNPSARIKRLKSRHRQKAQNARAGIKLITDMSSFRRQNYPSQSLRTPDGRPARFVDAATLKALEGEPSSATVGNWNWLKRNKAQSPAAASPQQPAASPAQQLSPEDRPIVIGISLPSDVASSQTYSPQTATLETPLSVGGWKATTNPATTTASASKRGPDLSTGNITHTSEQRSVWSPDTPAVDNIQQKSVWSPDTPDTVTSFNSAPRHPSSVYSLFTVPGILMAQDVPPVPALPTDVTKTVRPREQLVSLDFGGSTRFENDDNDGSPCTLFEEDGTPSPQKYRKSKLPALTPDSAGSRSQGWWDHVTTPFSDKRLTLQSRAQKLESPREESEDEYEISRSAGISEKVKHEHATTVKPSIVYIQPPIVRTPTPRRTPSPQPASQPSPQSAAGPSESEKASTLTASEVHPEQPPPYSEGKQAKGDVPVRYRAVFPPGHPLYSQFPPSPVPISPGFSGTMTSQGAATQMMDVPLTPAPQDASSVPHAPLPLRPLGTFLPIEHSHDASGRANKIERQRRRHEKEEVAARRVGGFWRGRGCIPASGCFGRTGREGRKRRRWCMAGLAVLLLLIIMGVVLGVVLTRPSQVQEVDSIWVNITGFPPMPTGVLTVVGPDNTVANTGCTRPSTLWSCSLPKEEHESVAPYRPNQPTVILQIQYDNGTRQSWDTPNGEPPTEITRRSIGHAASAAGVMRARQTSSSSSKFNPEPSPPPFEEMWFLGDTTDGIESEEKAGEPTPFYISLLKSINDTVPTPTSTLSRRQDNSTSGIDLREILPDPDLEEDGTPVPAVMLPQTVQQPVRLYDRGLPTEHYGFYAHFKRTLFLRSVTVLNDTIEEVDVPLDEDGGSRKTEADFLATWAETRVLVQIWTRTLDANEASLLRSSGREGINGSTTELIRPGTMPYPVTVTLDTHGGDPEEKIVWMWPMDNRQRVQLDEARLLANDMSVGGTWINPRGSGDERFGGFDGGSGGCKCQWVNWVKTSPVESAALRPSTPSISVAAGRAPHRSSRPMRLQPWHHLARPCLPVQRRLAPSLDNHRQHDGRQRRRQFTTLALESSCDDSAVAVLEQSPSATRLLFNERVSSDHRAYRGIHPVVSSRGHVANLAPLVRRALAAVRAAPGRGPGWKPDLVAVTRGPGSLTSLRTGLATAKGLAAAWDVPLVAVHHMQAHALTPMLAHALGIDISVAQATAASGRGEEASSSSSTAAVGARQPQFPFLSLLVSGGHSQLVHSASLLSHRIVIPCLDSAVGNVLDQMARLILPADALAACPDVMYARALEAFAFPRGAADYAFFSPAARRSDEMKDEPTNYGWTVPLPFRESRRLAFAFSHAYTTVQRIVEAVGPAAMDEEQRRALARHAFSTTFRHLAGRICIALEERPALREARTLAVSGGVASNRFLMHVLRATLDARGHAALEIAAPPPALCVDNAAMIAWTGSHMFAAGHCSDLSVQAIAKWPLDASEDGGGIMEQEGWLKRESATAV</sequence>
<evidence type="ECO:0000313" key="12">
    <source>
        <dbReference type="Proteomes" id="UP000028524"/>
    </source>
</evidence>
<evidence type="ECO:0000256" key="1">
    <source>
        <dbReference type="ARBA" id="ARBA00012156"/>
    </source>
</evidence>
<feature type="compositionally biased region" description="Polar residues" evidence="8">
    <location>
        <begin position="823"/>
        <end position="839"/>
    </location>
</feature>
<feature type="compositionally biased region" description="Pro residues" evidence="8">
    <location>
        <begin position="449"/>
        <end position="459"/>
    </location>
</feature>
<feature type="compositionally biased region" description="Low complexity" evidence="8">
    <location>
        <begin position="158"/>
        <end position="178"/>
    </location>
</feature>
<feature type="region of interest" description="Disordered" evidence="8">
    <location>
        <begin position="157"/>
        <end position="178"/>
    </location>
</feature>
<dbReference type="EMBL" id="KL660192">
    <property type="protein sequence ID" value="KFA67394.1"/>
    <property type="molecule type" value="Genomic_DNA"/>
</dbReference>
<feature type="region of interest" description="Disordered" evidence="8">
    <location>
        <begin position="51"/>
        <end position="75"/>
    </location>
</feature>
<dbReference type="EC" id="2.3.1.234" evidence="1"/>
<dbReference type="InterPro" id="IPR017861">
    <property type="entry name" value="KAE1/TsaD"/>
</dbReference>
<dbReference type="GO" id="GO:0061711">
    <property type="term" value="F:tRNA N(6)-L-threonylcarbamoyladenine synthase activity"/>
    <property type="evidence" value="ECO:0007669"/>
    <property type="project" value="UniProtKB-EC"/>
</dbReference>
<evidence type="ECO:0000256" key="3">
    <source>
        <dbReference type="ARBA" id="ARBA00022694"/>
    </source>
</evidence>
<evidence type="ECO:0000256" key="8">
    <source>
        <dbReference type="SAM" id="MobiDB-lite"/>
    </source>
</evidence>
<keyword evidence="7" id="KW-0496">Mitochondrion</keyword>
<protein>
    <recommendedName>
        <fullName evidence="1">N(6)-L-threonylcarbamoyladenine synthase</fullName>
        <ecNumber evidence="1">2.3.1.234</ecNumber>
    </recommendedName>
</protein>
<keyword evidence="4 7" id="KW-0479">Metal-binding</keyword>
<dbReference type="Proteomes" id="UP000028524">
    <property type="component" value="Unassembled WGS sequence"/>
</dbReference>
<feature type="region of interest" description="Disordered" evidence="8">
    <location>
        <begin position="823"/>
        <end position="850"/>
    </location>
</feature>
<keyword evidence="9" id="KW-1133">Transmembrane helix</keyword>
<evidence type="ECO:0000256" key="6">
    <source>
        <dbReference type="ARBA" id="ARBA00048117"/>
    </source>
</evidence>
<dbReference type="InterPro" id="IPR000905">
    <property type="entry name" value="Gcp-like_dom"/>
</dbReference>
<keyword evidence="3 7" id="KW-0819">tRNA processing</keyword>
<feature type="region of interest" description="Disordered" evidence="8">
    <location>
        <begin position="348"/>
        <end position="380"/>
    </location>
</feature>
<evidence type="ECO:0000256" key="4">
    <source>
        <dbReference type="ARBA" id="ARBA00022723"/>
    </source>
</evidence>
<dbReference type="HOGENOM" id="CLU_004045_0_0_1"/>
<dbReference type="Gene3D" id="3.30.420.40">
    <property type="match status" value="2"/>
</dbReference>
<keyword evidence="2 7" id="KW-0808">Transferase</keyword>
<name>A0A084QTV9_STAC4</name>
<dbReference type="Pfam" id="PF00814">
    <property type="entry name" value="TsaD"/>
    <property type="match status" value="2"/>
</dbReference>
<dbReference type="PRINTS" id="PR00789">
    <property type="entry name" value="OSIALOPTASE"/>
</dbReference>
<dbReference type="GO" id="GO:0072670">
    <property type="term" value="P:mitochondrial tRNA threonylcarbamoyladenosine modification"/>
    <property type="evidence" value="ECO:0007669"/>
    <property type="project" value="TreeGrafter"/>
</dbReference>
<evidence type="ECO:0000259" key="10">
    <source>
        <dbReference type="Pfam" id="PF00814"/>
    </source>
</evidence>
<dbReference type="InParanoid" id="A0A084QTV9"/>
<feature type="region of interest" description="Disordered" evidence="8">
    <location>
        <begin position="757"/>
        <end position="783"/>
    </location>
</feature>
<proteinExistence type="inferred from homology"/>
<dbReference type="InterPro" id="IPR017860">
    <property type="entry name" value="Peptidase_M22_CS"/>
</dbReference>
<feature type="region of interest" description="Disordered" evidence="8">
    <location>
        <begin position="211"/>
        <end position="257"/>
    </location>
</feature>
<evidence type="ECO:0000313" key="11">
    <source>
        <dbReference type="EMBL" id="KFA67394.1"/>
    </source>
</evidence>
<evidence type="ECO:0000256" key="9">
    <source>
        <dbReference type="SAM" id="Phobius"/>
    </source>
</evidence>
<dbReference type="InterPro" id="IPR022450">
    <property type="entry name" value="TsaD"/>
</dbReference>
<dbReference type="PROSITE" id="PS01016">
    <property type="entry name" value="GLYCOPROTEASE"/>
    <property type="match status" value="1"/>
</dbReference>
<organism evidence="11 12">
    <name type="scientific">Stachybotrys chlorohalonatus (strain IBT 40285)</name>
    <dbReference type="NCBI Taxonomy" id="1283841"/>
    <lineage>
        <taxon>Eukaryota</taxon>
        <taxon>Fungi</taxon>
        <taxon>Dikarya</taxon>
        <taxon>Ascomycota</taxon>
        <taxon>Pezizomycotina</taxon>
        <taxon>Sordariomycetes</taxon>
        <taxon>Hypocreomycetidae</taxon>
        <taxon>Hypocreales</taxon>
        <taxon>Stachybotryaceae</taxon>
        <taxon>Stachybotrys</taxon>
    </lineage>
</organism>
<comment type="cofactor">
    <cofactor evidence="7">
        <name>a divalent metal cation</name>
        <dbReference type="ChEBI" id="CHEBI:60240"/>
    </cofactor>
    <text evidence="7">Binds 1 divalent metal cation per subunit.</text>
</comment>
<keyword evidence="9" id="KW-0472">Membrane</keyword>
<dbReference type="GO" id="GO:0005739">
    <property type="term" value="C:mitochondrion"/>
    <property type="evidence" value="ECO:0007669"/>
    <property type="project" value="UniProtKB-SubCell"/>
</dbReference>
<feature type="compositionally biased region" description="Low complexity" evidence="8">
    <location>
        <begin position="460"/>
        <end position="469"/>
    </location>
</feature>
<comment type="catalytic activity">
    <reaction evidence="6 7">
        <text>L-threonylcarbamoyladenylate + adenosine(37) in tRNA = N(6)-L-threonylcarbamoyladenosine(37) in tRNA + AMP + H(+)</text>
        <dbReference type="Rhea" id="RHEA:37059"/>
        <dbReference type="Rhea" id="RHEA-COMP:10162"/>
        <dbReference type="Rhea" id="RHEA-COMP:10163"/>
        <dbReference type="ChEBI" id="CHEBI:15378"/>
        <dbReference type="ChEBI" id="CHEBI:73682"/>
        <dbReference type="ChEBI" id="CHEBI:74411"/>
        <dbReference type="ChEBI" id="CHEBI:74418"/>
        <dbReference type="ChEBI" id="CHEBI:456215"/>
        <dbReference type="EC" id="2.3.1.234"/>
    </reaction>
</comment>
<evidence type="ECO:0000256" key="5">
    <source>
        <dbReference type="ARBA" id="ARBA00023315"/>
    </source>
</evidence>
<feature type="compositionally biased region" description="Low complexity" evidence="8">
    <location>
        <begin position="218"/>
        <end position="230"/>
    </location>
</feature>
<comment type="subcellular location">
    <subcellularLocation>
        <location evidence="7">Mitochondrion</location>
    </subcellularLocation>
</comment>
<feature type="transmembrane region" description="Helical" evidence="9">
    <location>
        <begin position="632"/>
        <end position="654"/>
    </location>
</feature>
<dbReference type="PANTHER" id="PTHR11735:SF6">
    <property type="entry name" value="TRNA N6-ADENOSINE THREONYLCARBAMOYLTRANSFERASE, MITOCHONDRIAL"/>
    <property type="match status" value="1"/>
</dbReference>
<dbReference type="STRING" id="1283841.A0A084QTV9"/>
<dbReference type="PANTHER" id="PTHR11735">
    <property type="entry name" value="TRNA N6-ADENOSINE THREONYLCARBAMOYLTRANSFERASE"/>
    <property type="match status" value="1"/>
</dbReference>
<keyword evidence="5 7" id="KW-0012">Acyltransferase</keyword>
<feature type="compositionally biased region" description="Polar residues" evidence="8">
    <location>
        <begin position="237"/>
        <end position="252"/>
    </location>
</feature>
<comment type="function">
    <text evidence="7">Required for the formation of a threonylcarbamoyl group on adenosine at position 37 (t(6)A37) in mitochondrial tRNAs that read codons beginning with adenine. Probably involved in the transfer of the threonylcarbamoyl moiety of threonylcarbamoyl-AMP (TC-AMP) to the N6 group of A37. Involved in mitochondrial genome maintenance.</text>
</comment>
<dbReference type="OrthoDB" id="10259622at2759"/>
<keyword evidence="9" id="KW-0812">Transmembrane</keyword>
<dbReference type="OMA" id="SPWDRRI"/>
<gene>
    <name evidence="11" type="ORF">S40285_00246</name>
</gene>
<evidence type="ECO:0000256" key="2">
    <source>
        <dbReference type="ARBA" id="ARBA00022679"/>
    </source>
</evidence>
<keyword evidence="12" id="KW-1185">Reference proteome</keyword>
<reference evidence="11 12" key="1">
    <citation type="journal article" date="2014" name="BMC Genomics">
        <title>Comparative genome sequencing reveals chemotype-specific gene clusters in the toxigenic black mold Stachybotrys.</title>
        <authorList>
            <person name="Semeiks J."/>
            <person name="Borek D."/>
            <person name="Otwinowski Z."/>
            <person name="Grishin N.V."/>
        </authorList>
    </citation>
    <scope>NUCLEOTIDE SEQUENCE [LARGE SCALE GENOMIC DNA]</scope>
    <source>
        <strain evidence="11 12">IBT 40285</strain>
    </source>
</reference>
<dbReference type="InterPro" id="IPR043129">
    <property type="entry name" value="ATPase_NBD"/>
</dbReference>
<accession>A0A084QTV9</accession>
<feature type="domain" description="Gcp-like" evidence="10">
    <location>
        <begin position="1151"/>
        <end position="1248"/>
    </location>
</feature>